<dbReference type="SUPFAM" id="SSF51905">
    <property type="entry name" value="FAD/NAD(P)-binding domain"/>
    <property type="match status" value="1"/>
</dbReference>
<protein>
    <submittedName>
        <fullName evidence="2">Uncharacterized protein</fullName>
    </submittedName>
</protein>
<evidence type="ECO:0000256" key="1">
    <source>
        <dbReference type="SAM" id="Phobius"/>
    </source>
</evidence>
<keyword evidence="1" id="KW-0812">Transmembrane</keyword>
<dbReference type="InterPro" id="IPR036188">
    <property type="entry name" value="FAD/NAD-bd_sf"/>
</dbReference>
<evidence type="ECO:0000313" key="3">
    <source>
        <dbReference type="Proteomes" id="UP000031338"/>
    </source>
</evidence>
<keyword evidence="1" id="KW-1133">Transmembrane helix</keyword>
<accession>A0A0B8ZI61</accession>
<comment type="caution">
    <text evidence="2">The sequence shown here is derived from an EMBL/GenBank/DDBJ whole genome shotgun (WGS) entry which is preliminary data.</text>
</comment>
<dbReference type="EMBL" id="JRVC01000026">
    <property type="protein sequence ID" value="KHS42712.1"/>
    <property type="molecule type" value="Genomic_DNA"/>
</dbReference>
<reference evidence="2 3" key="1">
    <citation type="submission" date="2014-10" db="EMBL/GenBank/DDBJ databases">
        <title>Draft genome sequence of Novosphingobium subterraneum DSM 12447.</title>
        <authorList>
            <person name="Gan H.M."/>
            <person name="Gan H.Y."/>
            <person name="Savka M.A."/>
        </authorList>
    </citation>
    <scope>NUCLEOTIDE SEQUENCE [LARGE SCALE GENOMIC DNA]</scope>
    <source>
        <strain evidence="2 3">DSM 12447</strain>
    </source>
</reference>
<proteinExistence type="predicted"/>
<dbReference type="STRING" id="48936.NJ75_04027"/>
<keyword evidence="3" id="KW-1185">Reference proteome</keyword>
<evidence type="ECO:0000313" key="2">
    <source>
        <dbReference type="EMBL" id="KHS42712.1"/>
    </source>
</evidence>
<dbReference type="AlphaFoldDB" id="A0A0B8ZI61"/>
<name>A0A0B8ZI61_9SPHN</name>
<organism evidence="2 3">
    <name type="scientific">Novosphingobium subterraneum</name>
    <dbReference type="NCBI Taxonomy" id="48936"/>
    <lineage>
        <taxon>Bacteria</taxon>
        <taxon>Pseudomonadati</taxon>
        <taxon>Pseudomonadota</taxon>
        <taxon>Alphaproteobacteria</taxon>
        <taxon>Sphingomonadales</taxon>
        <taxon>Sphingomonadaceae</taxon>
        <taxon>Novosphingobium</taxon>
    </lineage>
</organism>
<dbReference type="PATRIC" id="fig|48936.3.peg.4058"/>
<dbReference type="Proteomes" id="UP000031338">
    <property type="component" value="Unassembled WGS sequence"/>
</dbReference>
<keyword evidence="1" id="KW-0472">Membrane</keyword>
<gene>
    <name evidence="2" type="ORF">NJ75_04027</name>
</gene>
<sequence>MNLGRSTPVETASKGMETQDIVIIGGGQMGLLLGYYLHRA</sequence>
<feature type="transmembrane region" description="Helical" evidence="1">
    <location>
        <begin position="21"/>
        <end position="38"/>
    </location>
</feature>